<organism evidence="1 2">
    <name type="scientific">Acanthopleuribacter pedis</name>
    <dbReference type="NCBI Taxonomy" id="442870"/>
    <lineage>
        <taxon>Bacteria</taxon>
        <taxon>Pseudomonadati</taxon>
        <taxon>Acidobacteriota</taxon>
        <taxon>Holophagae</taxon>
        <taxon>Acanthopleuribacterales</taxon>
        <taxon>Acanthopleuribacteraceae</taxon>
        <taxon>Acanthopleuribacter</taxon>
    </lineage>
</organism>
<protein>
    <submittedName>
        <fullName evidence="1">Uncharacterized protein</fullName>
    </submittedName>
</protein>
<keyword evidence="2" id="KW-1185">Reference proteome</keyword>
<evidence type="ECO:0000313" key="2">
    <source>
        <dbReference type="Proteomes" id="UP000664417"/>
    </source>
</evidence>
<accession>A0A8J7U8L4</accession>
<proteinExistence type="predicted"/>
<dbReference type="Proteomes" id="UP000664417">
    <property type="component" value="Unassembled WGS sequence"/>
</dbReference>
<evidence type="ECO:0000313" key="1">
    <source>
        <dbReference type="EMBL" id="MBO1322686.1"/>
    </source>
</evidence>
<name>A0A8J7U8L4_9BACT</name>
<gene>
    <name evidence="1" type="ORF">J3U88_29700</name>
</gene>
<dbReference type="RefSeq" id="WP_207862659.1">
    <property type="nucleotide sequence ID" value="NZ_JAFREP010000041.1"/>
</dbReference>
<comment type="caution">
    <text evidence="1">The sequence shown here is derived from an EMBL/GenBank/DDBJ whole genome shotgun (WGS) entry which is preliminary data.</text>
</comment>
<dbReference type="EMBL" id="JAFREP010000041">
    <property type="protein sequence ID" value="MBO1322686.1"/>
    <property type="molecule type" value="Genomic_DNA"/>
</dbReference>
<dbReference type="AlphaFoldDB" id="A0A8J7U8L4"/>
<sequence>MADLEYSISDERLSWPAKGQSWEAVSGPFGNGALPVGEYLVKRNRVTSFTDAIGPSFRDPSGQGFFLPLEPQFKTTRSGFGIHPDGGVPGTLGCIGLKGGTKSFYDTLAGAPFQDLTLEVKN</sequence>
<reference evidence="1" key="1">
    <citation type="submission" date="2021-03" db="EMBL/GenBank/DDBJ databases">
        <authorList>
            <person name="Wang G."/>
        </authorList>
    </citation>
    <scope>NUCLEOTIDE SEQUENCE</scope>
    <source>
        <strain evidence="1">KCTC 12899</strain>
    </source>
</reference>